<accession>A0ABP7TZM8</accession>
<name>A0ABP7TZM8_9FLAO</name>
<keyword evidence="2" id="KW-0812">Transmembrane</keyword>
<feature type="region of interest" description="Disordered" evidence="1">
    <location>
        <begin position="85"/>
        <end position="104"/>
    </location>
</feature>
<feature type="compositionally biased region" description="Basic and acidic residues" evidence="1">
    <location>
        <begin position="198"/>
        <end position="216"/>
    </location>
</feature>
<feature type="transmembrane region" description="Helical" evidence="2">
    <location>
        <begin position="45"/>
        <end position="63"/>
    </location>
</feature>
<feature type="compositionally biased region" description="Polar residues" evidence="1">
    <location>
        <begin position="92"/>
        <end position="103"/>
    </location>
</feature>
<evidence type="ECO:0000256" key="1">
    <source>
        <dbReference type="SAM" id="MobiDB-lite"/>
    </source>
</evidence>
<protein>
    <recommendedName>
        <fullName evidence="5">Outer membrane protein beta-barrel domain-containing protein</fullName>
    </recommendedName>
</protein>
<proteinExistence type="predicted"/>
<gene>
    <name evidence="3" type="ORF">GCM10022386_17870</name>
</gene>
<keyword evidence="2" id="KW-1133">Transmembrane helix</keyword>
<comment type="caution">
    <text evidence="3">The sequence shown here is derived from an EMBL/GenBank/DDBJ whole genome shotgun (WGS) entry which is preliminary data.</text>
</comment>
<reference evidence="4" key="1">
    <citation type="journal article" date="2019" name="Int. J. Syst. Evol. Microbiol.">
        <title>The Global Catalogue of Microorganisms (GCM) 10K type strain sequencing project: providing services to taxonomists for standard genome sequencing and annotation.</title>
        <authorList>
            <consortium name="The Broad Institute Genomics Platform"/>
            <consortium name="The Broad Institute Genome Sequencing Center for Infectious Disease"/>
            <person name="Wu L."/>
            <person name="Ma J."/>
        </authorList>
    </citation>
    <scope>NUCLEOTIDE SEQUENCE [LARGE SCALE GENOMIC DNA]</scope>
    <source>
        <strain evidence="4">JCM 17064</strain>
    </source>
</reference>
<organism evidence="3 4">
    <name type="scientific">Flavobacterium cheonhonense</name>
    <dbReference type="NCBI Taxonomy" id="706185"/>
    <lineage>
        <taxon>Bacteria</taxon>
        <taxon>Pseudomonadati</taxon>
        <taxon>Bacteroidota</taxon>
        <taxon>Flavobacteriia</taxon>
        <taxon>Flavobacteriales</taxon>
        <taxon>Flavobacteriaceae</taxon>
        <taxon>Flavobacterium</taxon>
    </lineage>
</organism>
<sequence>MRERKNIDRLFQEKFKDFEVNPPEVVWDAIETHLDKNKTRKIIPLWWKLGGIAAVFLIGFLILQNGSNPNQIPSNQVTVEENNTNKNEATKSDTNIPNPNTVTAKDKNQQPVVVNNNAPKNSSTATAKEAAFVNNNRPQNATKKSPVQHSFANKTIAERNATKANKHKTDAANNAGHQNDINGLTENNKTAITANEDETSKSKEHATVLDRSKEISLESLKGSPKAIAETEAKTSPKDSAKTNETPKNPLEELLAAKEENKKKPEGKTSKWQIISNVSPVFMGALANGSAIDSTLAGNSKSFNTNIGFGLGVSYAVSPKFTIRTGLNKVNMNYNTNDVFYYASMETRGLSGLSPSGPGYSIQVENANGPSPSAVAGPSETDLLNFEQNIVHKNRGYINQEIGYLEMPVEMTYALVAKKFGLKIIGGFSTLFLQDNSIAVVSGNRTTVLGEANNLNNIHFSTNIGLGVKYDLLKSFEFHIEPTFKYQINTFNNNAENFRPYLFGVYSGFSYKF</sequence>
<keyword evidence="4" id="KW-1185">Reference proteome</keyword>
<keyword evidence="2" id="KW-0472">Membrane</keyword>
<dbReference type="EMBL" id="BAABCR010000015">
    <property type="protein sequence ID" value="GAA4033730.1"/>
    <property type="molecule type" value="Genomic_DNA"/>
</dbReference>
<evidence type="ECO:0000313" key="3">
    <source>
        <dbReference type="EMBL" id="GAA4033730.1"/>
    </source>
</evidence>
<dbReference type="Proteomes" id="UP001500968">
    <property type="component" value="Unassembled WGS sequence"/>
</dbReference>
<feature type="compositionally biased region" description="Polar residues" evidence="1">
    <location>
        <begin position="171"/>
        <end position="193"/>
    </location>
</feature>
<feature type="compositionally biased region" description="Basic and acidic residues" evidence="1">
    <location>
        <begin position="228"/>
        <end position="241"/>
    </location>
</feature>
<evidence type="ECO:0000313" key="4">
    <source>
        <dbReference type="Proteomes" id="UP001500968"/>
    </source>
</evidence>
<evidence type="ECO:0008006" key="5">
    <source>
        <dbReference type="Google" id="ProtNLM"/>
    </source>
</evidence>
<feature type="region of interest" description="Disordered" evidence="1">
    <location>
        <begin position="163"/>
        <end position="249"/>
    </location>
</feature>
<dbReference type="RefSeq" id="WP_324689418.1">
    <property type="nucleotide sequence ID" value="NZ_BAABCR010000015.1"/>
</dbReference>
<evidence type="ECO:0000256" key="2">
    <source>
        <dbReference type="SAM" id="Phobius"/>
    </source>
</evidence>